<evidence type="ECO:0000313" key="2">
    <source>
        <dbReference type="Proteomes" id="UP000549394"/>
    </source>
</evidence>
<dbReference type="EMBL" id="CAJFCJ010000024">
    <property type="protein sequence ID" value="CAD5125090.1"/>
    <property type="molecule type" value="Genomic_DNA"/>
</dbReference>
<accession>A0A7I8WAD9</accession>
<comment type="caution">
    <text evidence="1">The sequence shown here is derived from an EMBL/GenBank/DDBJ whole genome shotgun (WGS) entry which is preliminary data.</text>
</comment>
<keyword evidence="2" id="KW-1185">Reference proteome</keyword>
<proteinExistence type="predicted"/>
<sequence length="107" mass="12536">MKNIPELLYVELQPPPLIYCPFGLTKCPNESDKEDEDDEIIFQWNTIPHLPYPGFNPDCTNQDKLTEKKKMTYYRIKKQSAIIAITDLVKCYNSYLSEARNNVFDDL</sequence>
<name>A0A7I8WAD9_9ANNE</name>
<reference evidence="1 2" key="1">
    <citation type="submission" date="2020-08" db="EMBL/GenBank/DDBJ databases">
        <authorList>
            <person name="Hejnol A."/>
        </authorList>
    </citation>
    <scope>NUCLEOTIDE SEQUENCE [LARGE SCALE GENOMIC DNA]</scope>
</reference>
<dbReference type="Proteomes" id="UP000549394">
    <property type="component" value="Unassembled WGS sequence"/>
</dbReference>
<evidence type="ECO:0000313" key="1">
    <source>
        <dbReference type="EMBL" id="CAD5125090.1"/>
    </source>
</evidence>
<gene>
    <name evidence="1" type="ORF">DGYR_LOCUS12531</name>
</gene>
<dbReference type="AlphaFoldDB" id="A0A7I8WAD9"/>
<organism evidence="1 2">
    <name type="scientific">Dimorphilus gyrociliatus</name>
    <dbReference type="NCBI Taxonomy" id="2664684"/>
    <lineage>
        <taxon>Eukaryota</taxon>
        <taxon>Metazoa</taxon>
        <taxon>Spiralia</taxon>
        <taxon>Lophotrochozoa</taxon>
        <taxon>Annelida</taxon>
        <taxon>Polychaeta</taxon>
        <taxon>Polychaeta incertae sedis</taxon>
        <taxon>Dinophilidae</taxon>
        <taxon>Dimorphilus</taxon>
    </lineage>
</organism>
<protein>
    <submittedName>
        <fullName evidence="1">DgyrCDS13331</fullName>
    </submittedName>
</protein>